<name>A0A1J1LV61_9CYAN</name>
<keyword evidence="7" id="KW-0670">Pyruvate</keyword>
<dbReference type="SUPFAM" id="SSF54593">
    <property type="entry name" value="Glyoxalase/Bleomycin resistance protein/Dihydroxybiphenyl dioxygenase"/>
    <property type="match status" value="1"/>
</dbReference>
<dbReference type="EMBL" id="CZDF01000180">
    <property type="protein sequence ID" value="CUR35764.1"/>
    <property type="molecule type" value="Genomic_DNA"/>
</dbReference>
<evidence type="ECO:0000256" key="2">
    <source>
        <dbReference type="ARBA" id="ARBA00022723"/>
    </source>
</evidence>
<dbReference type="Proteomes" id="UP000184315">
    <property type="component" value="Unassembled WGS sequence"/>
</dbReference>
<dbReference type="InterPro" id="IPR037523">
    <property type="entry name" value="VOC_core"/>
</dbReference>
<evidence type="ECO:0000256" key="1">
    <source>
        <dbReference type="ARBA" id="ARBA00005877"/>
    </source>
</evidence>
<keyword evidence="2 5" id="KW-0479">Metal-binding</keyword>
<dbReference type="FunFam" id="3.10.180.10:FF:000007">
    <property type="entry name" value="4-hydroxyphenylpyruvate dioxygenase"/>
    <property type="match status" value="1"/>
</dbReference>
<dbReference type="PANTHER" id="PTHR11959:SF1">
    <property type="entry name" value="4-HYDROXYPHENYLPYRUVATE DIOXYGENASE"/>
    <property type="match status" value="1"/>
</dbReference>
<comment type="similarity">
    <text evidence="1">Belongs to the 4HPPD family.</text>
</comment>
<sequence length="346" mass="38608">MLQSSDKVKVSSISFLEFSGSHPELLLSLFTKMGMRQVGSFGEAPATTLHCQGDIHFISNPGFGGNTEIFRSIHGRGASAIGFKVENSQQAFTQAIALGAIVAEKTDYSLPAIQGVGASLIYLVDDQLEKNLFALFNYERTNNINPATCLERIDHLTHNLNKGGVERMRTFYEKIFGFEQIKSFHIHGKKTGLYSEVVASPCRSVIIPLNETKDDQSQIAEFIREYNGEGIQHIALASNNIYQTVTELSMQGIEFQDTPDTYYELIDQRLPNHSENVEKLHKHKILVDGGEEQGGGFLLQIFTKNSIGPIFFEYIQRKGNNGFGEGNFQALFDSIELDQERRGILS</sequence>
<feature type="domain" description="VOC" evidence="6">
    <location>
        <begin position="12"/>
        <end position="138"/>
    </location>
</feature>
<evidence type="ECO:0000313" key="7">
    <source>
        <dbReference type="EMBL" id="CUR35764.1"/>
    </source>
</evidence>
<reference evidence="8" key="1">
    <citation type="submission" date="2015-10" db="EMBL/GenBank/DDBJ databases">
        <authorList>
            <person name="Regsiter A."/>
            <person name="william w."/>
        </authorList>
    </citation>
    <scope>NUCLEOTIDE SEQUENCE [LARGE SCALE GENOMIC DNA]</scope>
</reference>
<dbReference type="NCBIfam" id="TIGR01263">
    <property type="entry name" value="4HPPD"/>
    <property type="match status" value="1"/>
</dbReference>
<dbReference type="STRING" id="671072.PL9214720034"/>
<dbReference type="OrthoDB" id="9780241at2"/>
<keyword evidence="7" id="KW-0223">Dioxygenase</keyword>
<evidence type="ECO:0000256" key="4">
    <source>
        <dbReference type="ARBA" id="ARBA00023004"/>
    </source>
</evidence>
<feature type="domain" description="VOC" evidence="6">
    <location>
        <begin position="152"/>
        <end position="304"/>
    </location>
</feature>
<dbReference type="InterPro" id="IPR041735">
    <property type="entry name" value="4OHPhenylPyrv_dOase_C"/>
</dbReference>
<dbReference type="PIRSF" id="PIRSF009283">
    <property type="entry name" value="HPP_dOase"/>
    <property type="match status" value="1"/>
</dbReference>
<dbReference type="GO" id="GO:0003868">
    <property type="term" value="F:4-hydroxyphenylpyruvate dioxygenase activity"/>
    <property type="evidence" value="ECO:0007669"/>
    <property type="project" value="UniProtKB-EC"/>
</dbReference>
<dbReference type="GO" id="GO:0046872">
    <property type="term" value="F:metal ion binding"/>
    <property type="evidence" value="ECO:0007669"/>
    <property type="project" value="UniProtKB-KW"/>
</dbReference>
<dbReference type="EC" id="1.13.11.27" evidence="7"/>
<proteinExistence type="inferred from homology"/>
<dbReference type="Pfam" id="PF00903">
    <property type="entry name" value="Glyoxalase"/>
    <property type="match status" value="1"/>
</dbReference>
<feature type="binding site" evidence="5">
    <location>
        <position position="313"/>
    </location>
    <ligand>
        <name>Fe cation</name>
        <dbReference type="ChEBI" id="CHEBI:24875"/>
    </ligand>
</feature>
<keyword evidence="8" id="KW-1185">Reference proteome</keyword>
<dbReference type="InterPro" id="IPR004360">
    <property type="entry name" value="Glyas_Fos-R_dOase_dom"/>
</dbReference>
<dbReference type="AlphaFoldDB" id="A0A1J1LV61"/>
<dbReference type="RefSeq" id="WP_072722686.1">
    <property type="nucleotide sequence ID" value="NZ_LN889817.1"/>
</dbReference>
<keyword evidence="4 5" id="KW-0408">Iron</keyword>
<protein>
    <submittedName>
        <fullName evidence="7">4-hydroxyphenylpyruvate dioxygenase</fullName>
        <ecNumber evidence="7">1.13.11.27</ecNumber>
    </submittedName>
</protein>
<organism evidence="7 8">
    <name type="scientific">Planktothrix tepida PCC 9214</name>
    <dbReference type="NCBI Taxonomy" id="671072"/>
    <lineage>
        <taxon>Bacteria</taxon>
        <taxon>Bacillati</taxon>
        <taxon>Cyanobacteriota</taxon>
        <taxon>Cyanophyceae</taxon>
        <taxon>Oscillatoriophycideae</taxon>
        <taxon>Oscillatoriales</taxon>
        <taxon>Microcoleaceae</taxon>
        <taxon>Planktothrix</taxon>
    </lineage>
</organism>
<feature type="binding site" evidence="5">
    <location>
        <position position="233"/>
    </location>
    <ligand>
        <name>Fe cation</name>
        <dbReference type="ChEBI" id="CHEBI:24875"/>
    </ligand>
</feature>
<dbReference type="InterPro" id="IPR029068">
    <property type="entry name" value="Glyas_Bleomycin-R_OHBP_Dase"/>
</dbReference>
<accession>A0A1J1LV61</accession>
<dbReference type="PROSITE" id="PS51819">
    <property type="entry name" value="VOC"/>
    <property type="match status" value="2"/>
</dbReference>
<evidence type="ECO:0000256" key="3">
    <source>
        <dbReference type="ARBA" id="ARBA00022737"/>
    </source>
</evidence>
<feature type="binding site" evidence="5">
    <location>
        <position position="155"/>
    </location>
    <ligand>
        <name>Fe cation</name>
        <dbReference type="ChEBI" id="CHEBI:24875"/>
    </ligand>
</feature>
<gene>
    <name evidence="7" type="primary">lly</name>
    <name evidence="7" type="ORF">PL9214720034</name>
</gene>
<keyword evidence="7" id="KW-0560">Oxidoreductase</keyword>
<dbReference type="InterPro" id="IPR005956">
    <property type="entry name" value="4OHPhenylPyrv_dOase"/>
</dbReference>
<keyword evidence="3" id="KW-0677">Repeat</keyword>
<evidence type="ECO:0000259" key="6">
    <source>
        <dbReference type="PROSITE" id="PS51819"/>
    </source>
</evidence>
<dbReference type="PANTHER" id="PTHR11959">
    <property type="entry name" value="4-HYDROXYPHENYLPYRUVATE DIOXYGENASE"/>
    <property type="match status" value="1"/>
</dbReference>
<dbReference type="GO" id="GO:0006572">
    <property type="term" value="P:L-tyrosine catabolic process"/>
    <property type="evidence" value="ECO:0007669"/>
    <property type="project" value="TreeGrafter"/>
</dbReference>
<dbReference type="Gene3D" id="3.10.180.10">
    <property type="entry name" value="2,3-Dihydroxybiphenyl 1,2-Dioxygenase, domain 1"/>
    <property type="match status" value="2"/>
</dbReference>
<evidence type="ECO:0000313" key="8">
    <source>
        <dbReference type="Proteomes" id="UP000184315"/>
    </source>
</evidence>
<evidence type="ECO:0000256" key="5">
    <source>
        <dbReference type="PIRSR" id="PIRSR009283-1"/>
    </source>
</evidence>
<dbReference type="CDD" id="cd07250">
    <property type="entry name" value="HPPD_C_like"/>
    <property type="match status" value="1"/>
</dbReference>
<comment type="cofactor">
    <cofactor evidence="5">
        <name>Fe cation</name>
        <dbReference type="ChEBI" id="CHEBI:24875"/>
    </cofactor>
    <text evidence="5">Binds 1 Fe cation per subunit.</text>
</comment>
<dbReference type="Pfam" id="PF14696">
    <property type="entry name" value="Glyoxalase_5"/>
    <property type="match status" value="1"/>
</dbReference>